<dbReference type="GO" id="GO:0016491">
    <property type="term" value="F:oxidoreductase activity"/>
    <property type="evidence" value="ECO:0007669"/>
    <property type="project" value="UniProtKB-KW"/>
</dbReference>
<dbReference type="AlphaFoldDB" id="A0A4Z0YQH6"/>
<dbReference type="STRING" id="37992.A0A4Z0YQH6"/>
<evidence type="ECO:0000313" key="3">
    <source>
        <dbReference type="Proteomes" id="UP000297716"/>
    </source>
</evidence>
<dbReference type="InterPro" id="IPR002347">
    <property type="entry name" value="SDR_fam"/>
</dbReference>
<keyword evidence="3" id="KW-1185">Reference proteome</keyword>
<evidence type="ECO:0008006" key="4">
    <source>
        <dbReference type="Google" id="ProtNLM"/>
    </source>
</evidence>
<keyword evidence="1" id="KW-0560">Oxidoreductase</keyword>
<name>A0A4Z0YQH6_9PEZI</name>
<sequence>MAAAPFDTTPEKQASFPRFMYHQITATPQVVSDVDLSGQTALVTGSNCGVGLETSRQLLDLGVSKLILAVRNEEKGMAAAADLSADRKDMSPDSIEVWKLDLSAYDSVVSFAERARKTLARLDIAILNAGMCPIKRTINESTGHDEIIQVNYLSTALLAFLLLPVAKAVRNNQPRPTRITLTLSEVAVWARFPVGNAVPILAALDAPGKLANNTNDRMFVSKLLGQYFIGALAKQVPTSVAVINAASPGSVHDSQFNREIDKNARRAGH</sequence>
<dbReference type="EMBL" id="SKBN01000025">
    <property type="protein sequence ID" value="TGJ86589.1"/>
    <property type="molecule type" value="Genomic_DNA"/>
</dbReference>
<evidence type="ECO:0000256" key="1">
    <source>
        <dbReference type="ARBA" id="ARBA00023002"/>
    </source>
</evidence>
<protein>
    <recommendedName>
        <fullName evidence="4">Ketoreductase (KR) domain-containing protein</fullName>
    </recommendedName>
</protein>
<dbReference type="OrthoDB" id="542013at2759"/>
<dbReference type="SUPFAM" id="SSF51735">
    <property type="entry name" value="NAD(P)-binding Rossmann-fold domains"/>
    <property type="match status" value="1"/>
</dbReference>
<evidence type="ECO:0000313" key="2">
    <source>
        <dbReference type="EMBL" id="TGJ86589.1"/>
    </source>
</evidence>
<dbReference type="PANTHER" id="PTHR43157:SF31">
    <property type="entry name" value="PHOSPHATIDYLINOSITOL-GLYCAN BIOSYNTHESIS CLASS F PROTEIN"/>
    <property type="match status" value="1"/>
</dbReference>
<gene>
    <name evidence="2" type="ORF">E0Z10_g2192</name>
</gene>
<reference evidence="2 3" key="1">
    <citation type="submission" date="2019-03" db="EMBL/GenBank/DDBJ databases">
        <title>Draft genome sequence of Xylaria hypoxylon DSM 108379, a ubiquitous saprotrophic-parasitic fungi on hardwood.</title>
        <authorList>
            <person name="Buettner E."/>
            <person name="Leonhardt S."/>
            <person name="Gebauer A.M."/>
            <person name="Liers C."/>
            <person name="Hofrichter M."/>
            <person name="Kellner H."/>
        </authorList>
    </citation>
    <scope>NUCLEOTIDE SEQUENCE [LARGE SCALE GENOMIC DNA]</scope>
    <source>
        <strain evidence="2 3">DSM 108379</strain>
    </source>
</reference>
<dbReference type="Pfam" id="PF00106">
    <property type="entry name" value="adh_short"/>
    <property type="match status" value="1"/>
</dbReference>
<dbReference type="PRINTS" id="PR00081">
    <property type="entry name" value="GDHRDH"/>
</dbReference>
<dbReference type="Gene3D" id="3.40.50.720">
    <property type="entry name" value="NAD(P)-binding Rossmann-like Domain"/>
    <property type="match status" value="1"/>
</dbReference>
<comment type="caution">
    <text evidence="2">The sequence shown here is derived from an EMBL/GenBank/DDBJ whole genome shotgun (WGS) entry which is preliminary data.</text>
</comment>
<dbReference type="PANTHER" id="PTHR43157">
    <property type="entry name" value="PHOSPHATIDYLINOSITOL-GLYCAN BIOSYNTHESIS CLASS F PROTEIN-RELATED"/>
    <property type="match status" value="1"/>
</dbReference>
<dbReference type="Proteomes" id="UP000297716">
    <property type="component" value="Unassembled WGS sequence"/>
</dbReference>
<organism evidence="2 3">
    <name type="scientific">Xylaria hypoxylon</name>
    <dbReference type="NCBI Taxonomy" id="37992"/>
    <lineage>
        <taxon>Eukaryota</taxon>
        <taxon>Fungi</taxon>
        <taxon>Dikarya</taxon>
        <taxon>Ascomycota</taxon>
        <taxon>Pezizomycotina</taxon>
        <taxon>Sordariomycetes</taxon>
        <taxon>Xylariomycetidae</taxon>
        <taxon>Xylariales</taxon>
        <taxon>Xylariaceae</taxon>
        <taxon>Xylaria</taxon>
    </lineage>
</organism>
<dbReference type="InterPro" id="IPR036291">
    <property type="entry name" value="NAD(P)-bd_dom_sf"/>
</dbReference>
<accession>A0A4Z0YQH6</accession>
<proteinExistence type="predicted"/>